<feature type="binding site" evidence="8">
    <location>
        <begin position="23"/>
        <end position="28"/>
    </location>
    <ligand>
        <name>ATP</name>
        <dbReference type="ChEBI" id="CHEBI:30616"/>
    </ligand>
</feature>
<dbReference type="PANTHER" id="PTHR43033">
    <property type="entry name" value="TRNA(ILE)-LYSIDINE SYNTHASE-RELATED"/>
    <property type="match status" value="1"/>
</dbReference>
<dbReference type="Gene3D" id="1.20.59.20">
    <property type="match status" value="1"/>
</dbReference>
<keyword evidence="5 8" id="KW-0547">Nucleotide-binding</keyword>
<proteinExistence type="inferred from homology"/>
<name>A0A4R7PAM6_9GAMM</name>
<comment type="catalytic activity">
    <reaction evidence="7 8">
        <text>cytidine(34) in tRNA(Ile2) + L-lysine + ATP = lysidine(34) in tRNA(Ile2) + AMP + diphosphate + H(+)</text>
        <dbReference type="Rhea" id="RHEA:43744"/>
        <dbReference type="Rhea" id="RHEA-COMP:10625"/>
        <dbReference type="Rhea" id="RHEA-COMP:10670"/>
        <dbReference type="ChEBI" id="CHEBI:15378"/>
        <dbReference type="ChEBI" id="CHEBI:30616"/>
        <dbReference type="ChEBI" id="CHEBI:32551"/>
        <dbReference type="ChEBI" id="CHEBI:33019"/>
        <dbReference type="ChEBI" id="CHEBI:82748"/>
        <dbReference type="ChEBI" id="CHEBI:83665"/>
        <dbReference type="ChEBI" id="CHEBI:456215"/>
        <dbReference type="EC" id="6.3.4.19"/>
    </reaction>
</comment>
<evidence type="ECO:0000256" key="2">
    <source>
        <dbReference type="ARBA" id="ARBA00022490"/>
    </source>
</evidence>
<feature type="domain" description="Lysidine-tRNA(Ile) synthetase C-terminal" evidence="9">
    <location>
        <begin position="350"/>
        <end position="421"/>
    </location>
</feature>
<dbReference type="OrthoDB" id="9807403at2"/>
<dbReference type="InterPro" id="IPR012796">
    <property type="entry name" value="Lysidine-tRNA-synth_C"/>
</dbReference>
<dbReference type="NCBIfam" id="TIGR02432">
    <property type="entry name" value="lysidine_TilS_N"/>
    <property type="match status" value="1"/>
</dbReference>
<keyword evidence="6 8" id="KW-0067">ATP-binding</keyword>
<keyword evidence="2 8" id="KW-0963">Cytoplasm</keyword>
<comment type="domain">
    <text evidence="8">The N-terminal region contains the highly conserved SGGXDS motif, predicted to be a P-loop motif involved in ATP binding.</text>
</comment>
<dbReference type="PANTHER" id="PTHR43033:SF1">
    <property type="entry name" value="TRNA(ILE)-LYSIDINE SYNTHASE-RELATED"/>
    <property type="match status" value="1"/>
</dbReference>
<comment type="similarity">
    <text evidence="8">Belongs to the tRNA(Ile)-lysidine synthase family.</text>
</comment>
<dbReference type="RefSeq" id="WP_133879335.1">
    <property type="nucleotide sequence ID" value="NZ_SOBT01000008.1"/>
</dbReference>
<dbReference type="Pfam" id="PF09179">
    <property type="entry name" value="TilS"/>
    <property type="match status" value="1"/>
</dbReference>
<comment type="function">
    <text evidence="8">Ligates lysine onto the cytidine present at position 34 of the AUA codon-specific tRNA(Ile) that contains the anticodon CAU, in an ATP-dependent manner. Cytidine is converted to lysidine, thus changing the amino acid specificity of the tRNA from methionine to isoleucine.</text>
</comment>
<evidence type="ECO:0000256" key="3">
    <source>
        <dbReference type="ARBA" id="ARBA00022598"/>
    </source>
</evidence>
<evidence type="ECO:0000256" key="4">
    <source>
        <dbReference type="ARBA" id="ARBA00022694"/>
    </source>
</evidence>
<dbReference type="InterPro" id="IPR015262">
    <property type="entry name" value="tRNA_Ile_lys_synt_subst-bd"/>
</dbReference>
<dbReference type="InterPro" id="IPR014729">
    <property type="entry name" value="Rossmann-like_a/b/a_fold"/>
</dbReference>
<dbReference type="SUPFAM" id="SSF56037">
    <property type="entry name" value="PheT/TilS domain"/>
    <property type="match status" value="1"/>
</dbReference>
<keyword evidence="3 8" id="KW-0436">Ligase</keyword>
<keyword evidence="4 8" id="KW-0819">tRNA processing</keyword>
<dbReference type="GO" id="GO:0005737">
    <property type="term" value="C:cytoplasm"/>
    <property type="evidence" value="ECO:0007669"/>
    <property type="project" value="UniProtKB-SubCell"/>
</dbReference>
<evidence type="ECO:0000313" key="11">
    <source>
        <dbReference type="Proteomes" id="UP000295341"/>
    </source>
</evidence>
<comment type="caution">
    <text evidence="10">The sequence shown here is derived from an EMBL/GenBank/DDBJ whole genome shotgun (WGS) entry which is preliminary data.</text>
</comment>
<dbReference type="Gene3D" id="3.40.50.620">
    <property type="entry name" value="HUPs"/>
    <property type="match status" value="1"/>
</dbReference>
<sequence>MPTSRLIPVVALPGSGRVRVAFSGGLDSTVLLHALAKAGVKDLAAIHVHHGLQALADDWVAHCEQVCAALGVALQVVRVNVEDAGQGVEAAAREARYMALRARLQPGDTLATAHHRDDQAETVLLRLMRGTGPAGLAAIRPLTEFAPGWLWRPLLDVSREQVLAHAQRHGLKWIEDPHNQSSRFSRSFLRAEILPRLRARWPAASRNLARAAELSTETAELLREMAISDLDGMVESNGALPIPRLLQFSAARRRNLVRGWIEGLGLPTPFHDTLLRLDREVLEAAEDADPVLAWPGGEFRRCRQHLFALQVLPPVPKAFEADWDGRGDFELPAGCGRLHRAADRGRPWPCTVRMARPGDRFKPVGSAKTRSLKNLFQERVVPTWVRQRTPLVARQDRILWVGGFGWADDADTGAALRKIEWLDRPGGAPPA</sequence>
<evidence type="ECO:0000256" key="7">
    <source>
        <dbReference type="ARBA" id="ARBA00048539"/>
    </source>
</evidence>
<gene>
    <name evidence="8" type="primary">tilS</name>
    <name evidence="10" type="ORF">DFR24_0031</name>
</gene>
<dbReference type="AlphaFoldDB" id="A0A4R7PAM6"/>
<evidence type="ECO:0000256" key="6">
    <source>
        <dbReference type="ARBA" id="ARBA00022840"/>
    </source>
</evidence>
<evidence type="ECO:0000313" key="10">
    <source>
        <dbReference type="EMBL" id="TDU30682.1"/>
    </source>
</evidence>
<evidence type="ECO:0000259" key="9">
    <source>
        <dbReference type="SMART" id="SM00977"/>
    </source>
</evidence>
<dbReference type="Proteomes" id="UP000295341">
    <property type="component" value="Unassembled WGS sequence"/>
</dbReference>
<dbReference type="SMART" id="SM00977">
    <property type="entry name" value="TilS_C"/>
    <property type="match status" value="1"/>
</dbReference>
<dbReference type="InterPro" id="IPR012094">
    <property type="entry name" value="tRNA_Ile_lys_synt"/>
</dbReference>
<dbReference type="NCBIfam" id="TIGR02433">
    <property type="entry name" value="lysidine_TilS_C"/>
    <property type="match status" value="1"/>
</dbReference>
<reference evidence="10 11" key="1">
    <citation type="submission" date="2019-03" db="EMBL/GenBank/DDBJ databases">
        <title>Genomic Encyclopedia of Type Strains, Phase IV (KMG-IV): sequencing the most valuable type-strain genomes for metagenomic binning, comparative biology and taxonomic classification.</title>
        <authorList>
            <person name="Goeker M."/>
        </authorList>
    </citation>
    <scope>NUCLEOTIDE SEQUENCE [LARGE SCALE GENOMIC DNA]</scope>
    <source>
        <strain evidence="10 11">DSM 26377</strain>
    </source>
</reference>
<dbReference type="InterPro" id="IPR012795">
    <property type="entry name" value="tRNA_Ile_lys_synt_N"/>
</dbReference>
<dbReference type="EMBL" id="SOBT01000008">
    <property type="protein sequence ID" value="TDU30682.1"/>
    <property type="molecule type" value="Genomic_DNA"/>
</dbReference>
<dbReference type="GO" id="GO:0005524">
    <property type="term" value="F:ATP binding"/>
    <property type="evidence" value="ECO:0007669"/>
    <property type="project" value="UniProtKB-UniRule"/>
</dbReference>
<accession>A0A4R7PAM6</accession>
<dbReference type="Pfam" id="PF11734">
    <property type="entry name" value="TilS_C"/>
    <property type="match status" value="1"/>
</dbReference>
<organism evidence="10 11">
    <name type="scientific">Panacagrimonas perspica</name>
    <dbReference type="NCBI Taxonomy" id="381431"/>
    <lineage>
        <taxon>Bacteria</taxon>
        <taxon>Pseudomonadati</taxon>
        <taxon>Pseudomonadota</taxon>
        <taxon>Gammaproteobacteria</taxon>
        <taxon>Nevskiales</taxon>
        <taxon>Nevskiaceae</taxon>
        <taxon>Panacagrimonas</taxon>
    </lineage>
</organism>
<dbReference type="EC" id="6.3.4.19" evidence="8"/>
<dbReference type="HAMAP" id="MF_01161">
    <property type="entry name" value="tRNA_Ile_lys_synt"/>
    <property type="match status" value="1"/>
</dbReference>
<dbReference type="Pfam" id="PF01171">
    <property type="entry name" value="ATP_bind_3"/>
    <property type="match status" value="1"/>
</dbReference>
<evidence type="ECO:0000256" key="8">
    <source>
        <dbReference type="HAMAP-Rule" id="MF_01161"/>
    </source>
</evidence>
<evidence type="ECO:0000256" key="1">
    <source>
        <dbReference type="ARBA" id="ARBA00004496"/>
    </source>
</evidence>
<dbReference type="InterPro" id="IPR011063">
    <property type="entry name" value="TilS/TtcA_N"/>
</dbReference>
<comment type="subcellular location">
    <subcellularLocation>
        <location evidence="1 8">Cytoplasm</location>
    </subcellularLocation>
</comment>
<evidence type="ECO:0000256" key="5">
    <source>
        <dbReference type="ARBA" id="ARBA00022741"/>
    </source>
</evidence>
<dbReference type="CDD" id="cd01992">
    <property type="entry name" value="TilS_N"/>
    <property type="match status" value="1"/>
</dbReference>
<dbReference type="SUPFAM" id="SSF82829">
    <property type="entry name" value="MesJ substrate recognition domain-like"/>
    <property type="match status" value="1"/>
</dbReference>
<dbReference type="SUPFAM" id="SSF52402">
    <property type="entry name" value="Adenine nucleotide alpha hydrolases-like"/>
    <property type="match status" value="1"/>
</dbReference>
<dbReference type="GO" id="GO:0006400">
    <property type="term" value="P:tRNA modification"/>
    <property type="evidence" value="ECO:0007669"/>
    <property type="project" value="UniProtKB-UniRule"/>
</dbReference>
<keyword evidence="11" id="KW-1185">Reference proteome</keyword>
<protein>
    <recommendedName>
        <fullName evidence="8">tRNA(Ile)-lysidine synthase</fullName>
        <ecNumber evidence="8">6.3.4.19</ecNumber>
    </recommendedName>
    <alternativeName>
        <fullName evidence="8">tRNA(Ile)-2-lysyl-cytidine synthase</fullName>
    </alternativeName>
    <alternativeName>
        <fullName evidence="8">tRNA(Ile)-lysidine synthetase</fullName>
    </alternativeName>
</protein>
<dbReference type="GO" id="GO:0032267">
    <property type="term" value="F:tRNA(Ile)-lysidine synthase activity"/>
    <property type="evidence" value="ECO:0007669"/>
    <property type="project" value="UniProtKB-EC"/>
</dbReference>